<keyword evidence="5" id="KW-1185">Reference proteome</keyword>
<feature type="compositionally biased region" description="Basic and acidic residues" evidence="2">
    <location>
        <begin position="1"/>
        <end position="10"/>
    </location>
</feature>
<dbReference type="Proteomes" id="UP000245699">
    <property type="component" value="Unassembled WGS sequence"/>
</dbReference>
<feature type="compositionally biased region" description="Low complexity" evidence="2">
    <location>
        <begin position="1921"/>
        <end position="1934"/>
    </location>
</feature>
<dbReference type="InterPro" id="IPR000331">
    <property type="entry name" value="Rap/Ran_GAP_dom"/>
</dbReference>
<feature type="compositionally biased region" description="Basic and acidic residues" evidence="2">
    <location>
        <begin position="93"/>
        <end position="102"/>
    </location>
</feature>
<evidence type="ECO:0000256" key="1">
    <source>
        <dbReference type="ARBA" id="ARBA00022468"/>
    </source>
</evidence>
<comment type="caution">
    <text evidence="4">The sequence shown here is derived from an EMBL/GenBank/DDBJ whole genome shotgun (WGS) entry which is preliminary data.</text>
</comment>
<dbReference type="InterPro" id="IPR018515">
    <property type="entry name" value="Tuberin-type_domain"/>
</dbReference>
<feature type="region of interest" description="Disordered" evidence="2">
    <location>
        <begin position="1903"/>
        <end position="1957"/>
    </location>
</feature>
<dbReference type="GO" id="GO:0005096">
    <property type="term" value="F:GTPase activator activity"/>
    <property type="evidence" value="ECO:0007669"/>
    <property type="project" value="UniProtKB-KW"/>
</dbReference>
<dbReference type="InterPro" id="IPR003913">
    <property type="entry name" value="Tuberin"/>
</dbReference>
<feature type="compositionally biased region" description="Polar residues" evidence="2">
    <location>
        <begin position="1903"/>
        <end position="1914"/>
    </location>
</feature>
<dbReference type="EMBL" id="MBFT01000155">
    <property type="protein sequence ID" value="PVU96226.1"/>
    <property type="molecule type" value="Genomic_DNA"/>
</dbReference>
<dbReference type="PROSITE" id="PS50085">
    <property type="entry name" value="RAPGAP"/>
    <property type="match status" value="1"/>
</dbReference>
<reference evidence="4 5" key="1">
    <citation type="journal article" date="2018" name="MBio">
        <title>Comparative Genomics Reveals the Core Gene Toolbox for the Fungus-Insect Symbiosis.</title>
        <authorList>
            <person name="Wang Y."/>
            <person name="Stata M."/>
            <person name="Wang W."/>
            <person name="Stajich J.E."/>
            <person name="White M.M."/>
            <person name="Moncalvo J.M."/>
        </authorList>
    </citation>
    <scope>NUCLEOTIDE SEQUENCE [LARGE SCALE GENOMIC DNA]</scope>
    <source>
        <strain evidence="4 5">AUS-77-4</strain>
    </source>
</reference>
<dbReference type="Pfam" id="PF02145">
    <property type="entry name" value="Rap_GAP"/>
    <property type="match status" value="1"/>
</dbReference>
<organism evidence="4 5">
    <name type="scientific">Furculomyces boomerangus</name>
    <dbReference type="NCBI Taxonomy" id="61424"/>
    <lineage>
        <taxon>Eukaryota</taxon>
        <taxon>Fungi</taxon>
        <taxon>Fungi incertae sedis</taxon>
        <taxon>Zoopagomycota</taxon>
        <taxon>Kickxellomycotina</taxon>
        <taxon>Harpellomycetes</taxon>
        <taxon>Harpellales</taxon>
        <taxon>Harpellaceae</taxon>
        <taxon>Furculomyces</taxon>
    </lineage>
</organism>
<dbReference type="Gene3D" id="3.40.50.11210">
    <property type="entry name" value="Rap/Ran-GAP"/>
    <property type="match status" value="1"/>
</dbReference>
<feature type="compositionally biased region" description="Low complexity" evidence="2">
    <location>
        <begin position="83"/>
        <end position="92"/>
    </location>
</feature>
<dbReference type="GO" id="GO:0033596">
    <property type="term" value="C:TSC1-TSC2 complex"/>
    <property type="evidence" value="ECO:0007669"/>
    <property type="project" value="InterPro"/>
</dbReference>
<feature type="compositionally biased region" description="Polar residues" evidence="2">
    <location>
        <begin position="103"/>
        <end position="120"/>
    </location>
</feature>
<feature type="compositionally biased region" description="Polar residues" evidence="2">
    <location>
        <begin position="57"/>
        <end position="79"/>
    </location>
</feature>
<dbReference type="InterPro" id="IPR035974">
    <property type="entry name" value="Rap/Ran-GAP_sf"/>
</dbReference>
<feature type="compositionally biased region" description="Polar residues" evidence="2">
    <location>
        <begin position="1935"/>
        <end position="1947"/>
    </location>
</feature>
<accession>A0A2T9YVB6</accession>
<dbReference type="FunFam" id="3.40.50.11210:FF:000001">
    <property type="entry name" value="Ral GTPase-activating protein subunit alpha-1 isoform 1"/>
    <property type="match status" value="1"/>
</dbReference>
<feature type="region of interest" description="Disordered" evidence="2">
    <location>
        <begin position="1359"/>
        <end position="1407"/>
    </location>
</feature>
<evidence type="ECO:0000256" key="2">
    <source>
        <dbReference type="SAM" id="MobiDB-lite"/>
    </source>
</evidence>
<dbReference type="OrthoDB" id="19311at2759"/>
<dbReference type="GO" id="GO:0005634">
    <property type="term" value="C:nucleus"/>
    <property type="evidence" value="ECO:0007669"/>
    <property type="project" value="InterPro"/>
</dbReference>
<dbReference type="SUPFAM" id="SSF111347">
    <property type="entry name" value="Rap/Ran-GAP"/>
    <property type="match status" value="1"/>
</dbReference>
<proteinExistence type="predicted"/>
<dbReference type="PANTHER" id="PTHR10063:SF0">
    <property type="entry name" value="TUBERIN"/>
    <property type="match status" value="1"/>
</dbReference>
<dbReference type="GO" id="GO:0032007">
    <property type="term" value="P:negative regulation of TOR signaling"/>
    <property type="evidence" value="ECO:0007669"/>
    <property type="project" value="InterPro"/>
</dbReference>
<dbReference type="InterPro" id="IPR027107">
    <property type="entry name" value="Tuberin/Ral-act_asu"/>
</dbReference>
<feature type="domain" description="Rap-GAP" evidence="3">
    <location>
        <begin position="1647"/>
        <end position="1900"/>
    </location>
</feature>
<evidence type="ECO:0000313" key="5">
    <source>
        <dbReference type="Proteomes" id="UP000245699"/>
    </source>
</evidence>
<name>A0A2T9YVB6_9FUNG</name>
<dbReference type="PANTHER" id="PTHR10063">
    <property type="entry name" value="TUBERIN"/>
    <property type="match status" value="1"/>
</dbReference>
<keyword evidence="1" id="KW-0343">GTPase activation</keyword>
<evidence type="ECO:0000259" key="3">
    <source>
        <dbReference type="PROSITE" id="PS50085"/>
    </source>
</evidence>
<dbReference type="PRINTS" id="PR01431">
    <property type="entry name" value="TUBERIN"/>
</dbReference>
<feature type="compositionally biased region" description="Polar residues" evidence="2">
    <location>
        <begin position="1393"/>
        <end position="1404"/>
    </location>
</feature>
<gene>
    <name evidence="4" type="ORF">BB559_002456</name>
</gene>
<dbReference type="GO" id="GO:0051056">
    <property type="term" value="P:regulation of small GTPase mediated signal transduction"/>
    <property type="evidence" value="ECO:0007669"/>
    <property type="project" value="InterPro"/>
</dbReference>
<protein>
    <recommendedName>
        <fullName evidence="3">Rap-GAP domain-containing protein</fullName>
    </recommendedName>
</protein>
<evidence type="ECO:0000313" key="4">
    <source>
        <dbReference type="EMBL" id="PVU96226.1"/>
    </source>
</evidence>
<feature type="region of interest" description="Disordered" evidence="2">
    <location>
        <begin position="964"/>
        <end position="983"/>
    </location>
</feature>
<dbReference type="Pfam" id="PF03542">
    <property type="entry name" value="Tuberin"/>
    <property type="match status" value="1"/>
</dbReference>
<feature type="compositionally biased region" description="Basic and acidic residues" evidence="2">
    <location>
        <begin position="973"/>
        <end position="983"/>
    </location>
</feature>
<feature type="region of interest" description="Disordered" evidence="2">
    <location>
        <begin position="1"/>
        <end position="120"/>
    </location>
</feature>
<dbReference type="STRING" id="61424.A0A2T9YVB6"/>
<sequence>MEGRGPEKPVKRPQLSKETSASISRRVGARDQTSIFRKNIPEQDPTYNYPPKKPHSNETPQQTTIAPDPNFNQTLNSKEQTLDLNNKNSVSKDNSKDYKDPTNKNGSPDENNKTNKNSFSSLSQTNQVLRELSSFKNTNSSAISLPVYQDGFIQTQDQYRLGLKTIDSLINEFKEQVDREPIGEIVIYNAQDILLSQDPLSLLDLPIEKRLESVQSITQTLNQKKYFFNLSCLWDAVQNLYVLSKKDPLIASHLFSLVVAIGNSTLLVKELSKDISESCPIKTNNVITDGVTNISANKNIALKEAQNSFENKQHIEMTYILCTATKYEDIVSTSKLLQWSTKKCKINMKSDTEFLETLYSWHEIIIQECLKNVPTLQEKNSVAINKNEAVLFRIIRSINMLVKNNHPALNDAKTAHIIISIIKSAKKSLFDVSDSCFPIKKTLYLTEIFALLSSSLKFGSLPLLAFEYVIKFVCLTVSFKQYTHLSIGFAKEIFLSCYIQEVAQCMMRMAMKANHESMIFSNHPSTETSAISNNKCSTKNIITDLMTIQGIIYSITRIISSRYYLFLEYNIAEEMFLPILLNSLEAYNRLQNINIDNEIISHLKMPIGNYKIEKCILKYLNELLRDHEKNSLTYSQWSTIVDILFYISEYIKKIANNKTPGTKTQEEPTQIDPKFVSNFYQALYSLCVCYDLGECEGVIWMRGKLVKLILSVIKMDGFPDYLAKILLKINDSFETIIPKATQWQNNLAIEVQILFLDTKRSLEVRQQMAELIKKKLLFSHNIFLTELGKDVLMKMASYILTETDTAIIESLSTICERILEECIEPEFLITLNLLKEAILKSKRRKTTSDTSFADINSTSFTPTQLNNNGRIYSVNNSNLGSNLHPKDDIGENNTFATNPSLLSKNNQQIYKQNESKPLLRLADETLLNSPTLEQTPNKNLLKLNNFSNSSDEFLENISSNLKSYQTSGSTSPENKEIHNEGEKTKEEIDNYRAIVASNVLTRVMYTFLSGKRAASYNTSYLYRSINGKKDTFNPNLTVNLMDAVLELGSNPNLASNVRCILYNHLFLIRVDLYHRVYIIESERHESLNYWRPVVFNPVFTHQVDTTNNSSHIDSHHALGTLILSQKYGIFDVKKYLESVTSVLLRDTSYEVVKIVATGLEVQLSNTYLFWACRDQVQNLLAALSSMLDEGKFGIHVQGDARLSSDERITLIVKGYRLLTRLILYKEVIGLNLQHKLVQSFQNGLSKGSHKLARPCIHALNICMLELPDVFRKLLPSIIGRLVQTYSALSMNIHILEFISALARHPELCINLVPTEFRTLLQIALNYIKNASTRKPKSHQNQQSISESSRDDIFVPKLQINPTTAKQPQPRPLALRKSISGKDTEKPRMVSTKDGITSEPSQKEGNSFFGVEEIQNDEASEYYVLVMAYQAIDIVYLITKPEFRIRLVDSLLQGLLLGNTDKTQISELNEVCIDMVLHYLFAEHNQILESDEIIKEEDLGETTTYSWAQGRGIATVRAQKHGRLAQIIVQRPSSSTSKIVDLPNMAIDILRKNMLKEKGIVDVLLLNPFKQNNANIAKPEPLPVNTICRIINGEAVQIPIKNKAVHFPLMMSTNKGFVDELISVYPQYMGISRPLQLPRDSPRIQRTLNSIKMNPTIDTHKIGVIYVGPKQTTEGEILSNTHGSSAYWAFLKGLGNVVRLSEVHGYNGGLDTSGSDLDGRYGLQWSDSISHIVFHVATLMPNSSPSESNTITQHQKKAHVGNDYVHIVFNESGSEYKFHTLISQFNFVQIIVTPGDISATNPDYTNDYDLKEGNKNLDLGSLGERLYWVQTQIRSDIPSIGPAMHPKLVTLSALPGLVRIAAIHANIFVQVYSSIKLHNSREYVSNWRQRLRSFKRLYESAFGQQGSSVSPSTGTRPKRESFGNSGSTNTSRSSNDPTANSNTKTANRVQGKGDIVSGEGVSEEQKRVIFGSLNSFPSSTENKAPIIDGDLQNSNLNFGGLSLAHKNGLFDSSMSPVSSNLESGTKKVSSGKNLNVLSNFSGLFNSLKNSPSIPEKNVKALPQLASHLGNKPTSSAPPSSLIKDAPVFLESDLQHKVDRGTSSKNYDLGSQISKEAIVNTNPFMSNLGSSKFTELSTVSTTGFEPAESQSPQIEKRKDFTAPILLEGVKSIGDDSSSKRALNGNEPIFLEERSSESGIALLKNNLRANPLSFVEQFGSLKAPLYANLDKDTVEIDLKKCLETHPSISPVDRYCLGDIDIFDKNITASSILEAIVHKLGTGQE</sequence>